<keyword evidence="5" id="KW-0560">Oxidoreductase</keyword>
<dbReference type="InterPro" id="IPR025110">
    <property type="entry name" value="AMP-bd_C"/>
</dbReference>
<reference evidence="11 12" key="1">
    <citation type="submission" date="2020-05" db="EMBL/GenBank/DDBJ databases">
        <title>Identification and distribution of gene clusters putatively required for synthesis of sphingolipid metabolism inhibitors in phylogenetically diverse species of the filamentous fungus Fusarium.</title>
        <authorList>
            <person name="Kim H.-S."/>
            <person name="Busman M."/>
            <person name="Brown D.W."/>
            <person name="Divon H."/>
            <person name="Uhlig S."/>
            <person name="Proctor R.H."/>
        </authorList>
    </citation>
    <scope>NUCLEOTIDE SEQUENCE [LARGE SCALE GENOMIC DNA]</scope>
    <source>
        <strain evidence="11 12">NRRL 53147</strain>
    </source>
</reference>
<dbReference type="InterPro" id="IPR001138">
    <property type="entry name" value="Zn2Cys6_DnaBD"/>
</dbReference>
<dbReference type="CDD" id="cd11040">
    <property type="entry name" value="CYP7_CYP8-like"/>
    <property type="match status" value="1"/>
</dbReference>
<dbReference type="PROSITE" id="PS00086">
    <property type="entry name" value="CYTOCHROME_P450"/>
    <property type="match status" value="1"/>
</dbReference>
<keyword evidence="3 7" id="KW-0479">Metal-binding</keyword>
<dbReference type="Gene3D" id="2.30.38.10">
    <property type="entry name" value="Luciferase, Domain 3"/>
    <property type="match status" value="1"/>
</dbReference>
<evidence type="ECO:0000256" key="6">
    <source>
        <dbReference type="ARBA" id="ARBA00023242"/>
    </source>
</evidence>
<comment type="caution">
    <text evidence="11">The sequence shown here is derived from an EMBL/GenBank/DDBJ whole genome shotgun (WGS) entry which is preliminary data.</text>
</comment>
<dbReference type="InterPro" id="IPR045851">
    <property type="entry name" value="AMP-bd_C_sf"/>
</dbReference>
<dbReference type="GO" id="GO:0005506">
    <property type="term" value="F:iron ion binding"/>
    <property type="evidence" value="ECO:0007669"/>
    <property type="project" value="InterPro"/>
</dbReference>
<dbReference type="Gene3D" id="3.40.50.980">
    <property type="match status" value="2"/>
</dbReference>
<comment type="cofactor">
    <cofactor evidence="1 7">
        <name>heme</name>
        <dbReference type="ChEBI" id="CHEBI:30413"/>
    </cofactor>
</comment>
<evidence type="ECO:0000256" key="5">
    <source>
        <dbReference type="ARBA" id="ARBA00023033"/>
    </source>
</evidence>
<evidence type="ECO:0000256" key="8">
    <source>
        <dbReference type="SAM" id="MobiDB-lite"/>
    </source>
</evidence>
<dbReference type="Gene3D" id="3.30.300.30">
    <property type="match status" value="1"/>
</dbReference>
<dbReference type="CDD" id="cd00067">
    <property type="entry name" value="GAL4"/>
    <property type="match status" value="1"/>
</dbReference>
<dbReference type="InterPro" id="IPR017972">
    <property type="entry name" value="Cyt_P450_CS"/>
</dbReference>
<evidence type="ECO:0000256" key="3">
    <source>
        <dbReference type="ARBA" id="ARBA00022723"/>
    </source>
</evidence>
<feature type="domain" description="AMP-binding enzyme C-terminal" evidence="10">
    <location>
        <begin position="1161"/>
        <end position="1198"/>
    </location>
</feature>
<dbReference type="InterPro" id="IPR000873">
    <property type="entry name" value="AMP-dep_synth/lig_dom"/>
</dbReference>
<dbReference type="PANTHER" id="PTHR24096">
    <property type="entry name" value="LONG-CHAIN-FATTY-ACID--COA LIGASE"/>
    <property type="match status" value="1"/>
</dbReference>
<evidence type="ECO:0000256" key="7">
    <source>
        <dbReference type="PIRSR" id="PIRSR602403-1"/>
    </source>
</evidence>
<dbReference type="Pfam" id="PF00067">
    <property type="entry name" value="p450"/>
    <property type="match status" value="1"/>
</dbReference>
<protein>
    <submittedName>
        <fullName evidence="11">Regulatory alcR</fullName>
    </submittedName>
</protein>
<keyword evidence="6" id="KW-0539">Nucleus</keyword>
<dbReference type="SUPFAM" id="SSF57701">
    <property type="entry name" value="Zn2/Cys6 DNA-binding domain"/>
    <property type="match status" value="1"/>
</dbReference>
<organism evidence="11 12">
    <name type="scientific">Fusarium mexicanum</name>
    <dbReference type="NCBI Taxonomy" id="751941"/>
    <lineage>
        <taxon>Eukaryota</taxon>
        <taxon>Fungi</taxon>
        <taxon>Dikarya</taxon>
        <taxon>Ascomycota</taxon>
        <taxon>Pezizomycotina</taxon>
        <taxon>Sordariomycetes</taxon>
        <taxon>Hypocreomycetidae</taxon>
        <taxon>Hypocreales</taxon>
        <taxon>Nectriaceae</taxon>
        <taxon>Fusarium</taxon>
        <taxon>Fusarium fujikuroi species complex</taxon>
    </lineage>
</organism>
<dbReference type="GO" id="GO:0020037">
    <property type="term" value="F:heme binding"/>
    <property type="evidence" value="ECO:0007669"/>
    <property type="project" value="InterPro"/>
</dbReference>
<gene>
    <name evidence="11" type="ORF">FMEXI_10320</name>
</gene>
<keyword evidence="12" id="KW-1185">Reference proteome</keyword>
<evidence type="ECO:0000256" key="1">
    <source>
        <dbReference type="ARBA" id="ARBA00001971"/>
    </source>
</evidence>
<dbReference type="PANTHER" id="PTHR24096:SF422">
    <property type="entry name" value="BCDNA.GH02901"/>
    <property type="match status" value="1"/>
</dbReference>
<dbReference type="GO" id="GO:0016405">
    <property type="term" value="F:CoA-ligase activity"/>
    <property type="evidence" value="ECO:0007669"/>
    <property type="project" value="TreeGrafter"/>
</dbReference>
<dbReference type="Pfam" id="PF00501">
    <property type="entry name" value="AMP-binding"/>
    <property type="match status" value="1"/>
</dbReference>
<dbReference type="Gene3D" id="1.10.630.10">
    <property type="entry name" value="Cytochrome P450"/>
    <property type="match status" value="1"/>
</dbReference>
<dbReference type="Gene3D" id="4.10.240.10">
    <property type="entry name" value="Zn(2)-C6 fungal-type DNA-binding domain"/>
    <property type="match status" value="1"/>
</dbReference>
<dbReference type="Pfam" id="PF13193">
    <property type="entry name" value="AMP-binding_C"/>
    <property type="match status" value="1"/>
</dbReference>
<dbReference type="GO" id="GO:0016705">
    <property type="term" value="F:oxidoreductase activity, acting on paired donors, with incorporation or reduction of molecular oxygen"/>
    <property type="evidence" value="ECO:0007669"/>
    <property type="project" value="InterPro"/>
</dbReference>
<feature type="compositionally biased region" description="Basic and acidic residues" evidence="8">
    <location>
        <begin position="92"/>
        <end position="110"/>
    </location>
</feature>
<dbReference type="GO" id="GO:0008270">
    <property type="term" value="F:zinc ion binding"/>
    <property type="evidence" value="ECO:0007669"/>
    <property type="project" value="InterPro"/>
</dbReference>
<sequence length="1686" mass="189088">MKRTQYACDQCRKSKRGCDAPPLEMPRNMDPLRDGKMIVGEKPPLAQSSPCSYCTKTHKKCTMNWAWTQIQISYALAAAARGEPGIECIVPSRRDSTSTRRESTSTENTRDTPNSIVPDDNTFDAQSAAQSFVSQSLPPVPVFSEIDTSLDVPSFLDNSLDALPFDFVPEQTELIDSNFYGIQFKDLTAPEEPLSEPWEFFKDSTVPPELQFDAASMSQFPTVSPTEPAQSLIAVSPNNEKDWRRTKRRRVSTAWSDTQSSSLSSFTMDQSMMTKSNNLMISTNLLQIYHDVLEHNLSCWLNEVTCPFGRQQKAVSQPGNLAEWGSSWTNRVLRRTMNLDRVAQSTQLIHMTRQQDSATAKALHLCIMAFATQWAQSSRRHRERYPSLDDIAEENPLNEYMDDFKEEFDRHLQRNIWDQARRALDDVADVESYRVVCAEMIFGLTQKPLDPEDTEHSDLDTSGCFEDVYDMQSVADEIASIIENDGPPIFMERAARKMHTLKYRFDAERKGLTKGRKRANLVASMSSEDAGTVSLLYWLTVMFDTVSSTMSERPLVVVDANSQHDDARGDTDWNVPLFIQDSLEKPRQNVHWPCSYEEAAEAVTRSAPVKVLMFRHVAYLQNLLRQGESGEKIEGFIERSARVYRYWNTTYGTFFRELLQNYNSIPGRIQSWFICICAHWNLGVLLLADLIHHIDEHALGLPAPSQSRSNCKWVMRIRERSARELSDLARVTAPDNRTFIVPTLSEFHHAINQCMILTEPWTVILIRAFSKAANYWMAEIDYIPVTHAIHRVDGIVTPASSAHSASELEHQLRSSGAKAIFTCAPLLSTALKAASAVGIPEKHIFLLPLPETPSEESFKTIEDLIAEGKTLPPLELSPWTPGQGKRQVAYLCYSSGTSGLPKAVMISHYNVIACTLMIHTFESVTRAQDNIDTQVALGLLPFSHIYGLVVIAHIAQYRGDEIIVLQRFQLDQLLAAIQKFRIEQLSVVPPIIVHILSSQDKCQKYNLDSVRLVFSGAAPLGGETIQKLLELYPKWRISQGYGLTEASPSVFHTSEADPVLGSSGSLLPGAKVKIIDQHGSEVTGYETPGELYVQAPNVVLGYLHNEKANAETFVHRDDGRWLRTGDEVLVRKSPRGNDHFFIVDRIKELIKVKGHQVAPAELEAHLLDHPYVDDCAVIGIVDERAGEVPLAFIVKSKKTNGLKDGDVLNDDIFYAKTISIANENPHVPIVTLPMLNGKVYAAFDPALLQTLLRNKTASFEPFVFDYAKKTFALKQETFAKVKVPGVYDEFTEAIHASFQVRHLQQMNVHFLGSIAAKLNRATIRADAINAGKETVADGRLHVENLYLWCRDVMSLATTRSLYGDTDPFNRDPSLIEDMWLFEESVPYFLLSLFPSITMPKAYKARSTLQDIACKWYAEDHDIHDPSVSALVRNRAGALRKNGLTGYEIGKFEVILPNVATLNAVPTFYWLLLYILDRPGLLARIRAEAEDAAVVEDNNGKRSATFNIADFEEKMPLLVSCYRETMRLANQTLSMRRILQDTSVTTPEGTTYLLKKDTDLQLPAGVAHYEDSVWGADVNVFNPERFLPASKGSAEDERKRKAAYIPFGGGRHLCPGRNLAFAEIIGFASALLLGFEVEAVGMGFGDVKMLGPQLAGGTVRPERYGAGLGATITMRKGWEDVEWRFEC</sequence>
<dbReference type="Proteomes" id="UP000522262">
    <property type="component" value="Unassembled WGS sequence"/>
</dbReference>
<feature type="domain" description="AMP-dependent synthetase/ligase" evidence="9">
    <location>
        <begin position="781"/>
        <end position="1103"/>
    </location>
</feature>
<proteinExistence type="inferred from homology"/>
<evidence type="ECO:0000256" key="2">
    <source>
        <dbReference type="ARBA" id="ARBA00010617"/>
    </source>
</evidence>
<dbReference type="GO" id="GO:0004497">
    <property type="term" value="F:monooxygenase activity"/>
    <property type="evidence" value="ECO:0007669"/>
    <property type="project" value="UniProtKB-KW"/>
</dbReference>
<dbReference type="SUPFAM" id="SSF56801">
    <property type="entry name" value="Acetyl-CoA synthetase-like"/>
    <property type="match status" value="1"/>
</dbReference>
<dbReference type="InterPro" id="IPR036864">
    <property type="entry name" value="Zn2-C6_fun-type_DNA-bd_sf"/>
</dbReference>
<dbReference type="InterPro" id="IPR020845">
    <property type="entry name" value="AMP-binding_CS"/>
</dbReference>
<keyword evidence="7" id="KW-0349">Heme</keyword>
<evidence type="ECO:0000256" key="4">
    <source>
        <dbReference type="ARBA" id="ARBA00023004"/>
    </source>
</evidence>
<keyword evidence="5" id="KW-0503">Monooxygenase</keyword>
<name>A0A8H5IGC0_9HYPO</name>
<dbReference type="GO" id="GO:0000981">
    <property type="term" value="F:DNA-binding transcription factor activity, RNA polymerase II-specific"/>
    <property type="evidence" value="ECO:0007669"/>
    <property type="project" value="InterPro"/>
</dbReference>
<dbReference type="EMBL" id="JAAOAM010000256">
    <property type="protein sequence ID" value="KAF5536462.1"/>
    <property type="molecule type" value="Genomic_DNA"/>
</dbReference>
<evidence type="ECO:0000313" key="11">
    <source>
        <dbReference type="EMBL" id="KAF5536462.1"/>
    </source>
</evidence>
<feature type="region of interest" description="Disordered" evidence="8">
    <location>
        <begin position="88"/>
        <end position="122"/>
    </location>
</feature>
<dbReference type="PROSITE" id="PS00455">
    <property type="entry name" value="AMP_BINDING"/>
    <property type="match status" value="1"/>
</dbReference>
<dbReference type="InterPro" id="IPR036396">
    <property type="entry name" value="Cyt_P450_sf"/>
</dbReference>
<dbReference type="InterPro" id="IPR002403">
    <property type="entry name" value="Cyt_P450_E_grp-IV"/>
</dbReference>
<evidence type="ECO:0000313" key="12">
    <source>
        <dbReference type="Proteomes" id="UP000522262"/>
    </source>
</evidence>
<dbReference type="InterPro" id="IPR001128">
    <property type="entry name" value="Cyt_P450"/>
</dbReference>
<dbReference type="SUPFAM" id="SSF48264">
    <property type="entry name" value="Cytochrome P450"/>
    <property type="match status" value="1"/>
</dbReference>
<evidence type="ECO:0000259" key="9">
    <source>
        <dbReference type="Pfam" id="PF00501"/>
    </source>
</evidence>
<evidence type="ECO:0000259" key="10">
    <source>
        <dbReference type="Pfam" id="PF13193"/>
    </source>
</evidence>
<accession>A0A8H5IGC0</accession>
<keyword evidence="4 7" id="KW-0408">Iron</keyword>
<comment type="similarity">
    <text evidence="2">Belongs to the cytochrome P450 family.</text>
</comment>
<feature type="binding site" description="axial binding residue" evidence="7">
    <location>
        <position position="1613"/>
    </location>
    <ligand>
        <name>heme</name>
        <dbReference type="ChEBI" id="CHEBI:30413"/>
    </ligand>
    <ligandPart>
        <name>Fe</name>
        <dbReference type="ChEBI" id="CHEBI:18248"/>
    </ligandPart>
</feature>
<dbReference type="PRINTS" id="PR00465">
    <property type="entry name" value="EP450IV"/>
</dbReference>